<evidence type="ECO:0000313" key="3">
    <source>
        <dbReference type="Proteomes" id="UP000028980"/>
    </source>
</evidence>
<keyword evidence="1" id="KW-0812">Transmembrane</keyword>
<organism evidence="2 3">
    <name type="scientific">Nonlabens ulvanivorans</name>
    <name type="common">Persicivirga ulvanivorans</name>
    <dbReference type="NCBI Taxonomy" id="906888"/>
    <lineage>
        <taxon>Bacteria</taxon>
        <taxon>Pseudomonadati</taxon>
        <taxon>Bacteroidota</taxon>
        <taxon>Flavobacteriia</taxon>
        <taxon>Flavobacteriales</taxon>
        <taxon>Flavobacteriaceae</taxon>
        <taxon>Nonlabens</taxon>
    </lineage>
</organism>
<keyword evidence="1" id="KW-1133">Transmembrane helix</keyword>
<comment type="caution">
    <text evidence="2">The sequence shown here is derived from an EMBL/GenBank/DDBJ whole genome shotgun (WGS) entry which is preliminary data.</text>
</comment>
<dbReference type="RefSeq" id="WP_042247437.1">
    <property type="nucleotide sequence ID" value="NZ_JBDUVK010000229.1"/>
</dbReference>
<evidence type="ECO:0000256" key="1">
    <source>
        <dbReference type="SAM" id="Phobius"/>
    </source>
</evidence>
<feature type="transmembrane region" description="Helical" evidence="1">
    <location>
        <begin position="122"/>
        <end position="140"/>
    </location>
</feature>
<dbReference type="AlphaFoldDB" id="A0A081DDC4"/>
<keyword evidence="1" id="KW-0472">Membrane</keyword>
<gene>
    <name evidence="2" type="ORF">JCM19296_2520</name>
</gene>
<accession>A0A081DDC4</accession>
<evidence type="ECO:0000313" key="2">
    <source>
        <dbReference type="EMBL" id="GAK76920.1"/>
    </source>
</evidence>
<feature type="transmembrane region" description="Helical" evidence="1">
    <location>
        <begin position="87"/>
        <end position="110"/>
    </location>
</feature>
<name>A0A081DDC4_NONUL</name>
<sequence>MKELNNTIILRPRFTVTLDCDISLVNSQFKKAKLNRKGYKVSFSDQHIFIRIPKKQQHFWSPQLHLELQNNDMTTEIRGLYGPKPTVWTMFMFLHFIVAILLLGTIIWGYTMVATHNSINSALVSALLLIFIWLSFYIAGRFGKKKANKQMLELNTFFYSIIDPIEKS</sequence>
<proteinExistence type="predicted"/>
<reference evidence="2 3" key="1">
    <citation type="journal article" date="2014" name="Genome Announc.">
        <title>Draft Genome Sequences of Marine Flavobacterium Nonlabens Strains NR17, NR24, NR27, NR32, NR33, and Ara13.</title>
        <authorList>
            <person name="Nakanishi M."/>
            <person name="Meirelles P."/>
            <person name="Suzuki R."/>
            <person name="Takatani N."/>
            <person name="Mino S."/>
            <person name="Suda W."/>
            <person name="Oshima K."/>
            <person name="Hattori M."/>
            <person name="Ohkuma M."/>
            <person name="Hosokawa M."/>
            <person name="Miyashita K."/>
            <person name="Thompson F.L."/>
            <person name="Niwa A."/>
            <person name="Sawabe T."/>
            <person name="Sawabe T."/>
        </authorList>
    </citation>
    <scope>NUCLEOTIDE SEQUENCE [LARGE SCALE GENOMIC DNA]</scope>
    <source>
        <strain evidence="3">JCM19296</strain>
    </source>
</reference>
<dbReference type="Proteomes" id="UP000028980">
    <property type="component" value="Unassembled WGS sequence"/>
</dbReference>
<protein>
    <submittedName>
        <fullName evidence="2">GTP-binding protein EngA</fullName>
    </submittedName>
</protein>
<dbReference type="EMBL" id="BBLG01000005">
    <property type="protein sequence ID" value="GAK76920.1"/>
    <property type="molecule type" value="Genomic_DNA"/>
</dbReference>